<evidence type="ECO:0000313" key="12">
    <source>
        <dbReference type="Proteomes" id="UP000673394"/>
    </source>
</evidence>
<keyword evidence="4 8" id="KW-0732">Signal</keyword>
<dbReference type="PROSITE" id="PS51257">
    <property type="entry name" value="PROKAR_LIPOPROTEIN"/>
    <property type="match status" value="1"/>
</dbReference>
<comment type="similarity">
    <text evidence="2">Belongs to the GerABKC lipoprotein family.</text>
</comment>
<keyword evidence="6" id="KW-0564">Palmitate</keyword>
<comment type="subcellular location">
    <subcellularLocation>
        <location evidence="1">Membrane</location>
        <topology evidence="1">Lipid-anchor</topology>
    </subcellularLocation>
</comment>
<dbReference type="Proteomes" id="UP000673394">
    <property type="component" value="Unassembled WGS sequence"/>
</dbReference>
<evidence type="ECO:0000259" key="9">
    <source>
        <dbReference type="Pfam" id="PF05504"/>
    </source>
</evidence>
<evidence type="ECO:0000256" key="6">
    <source>
        <dbReference type="ARBA" id="ARBA00023139"/>
    </source>
</evidence>
<dbReference type="Pfam" id="PF05504">
    <property type="entry name" value="Spore_GerAC"/>
    <property type="match status" value="1"/>
</dbReference>
<dbReference type="InterPro" id="IPR008844">
    <property type="entry name" value="Spore_GerAC-like"/>
</dbReference>
<proteinExistence type="inferred from homology"/>
<feature type="chain" id="PRO_5047094237" evidence="8">
    <location>
        <begin position="26"/>
        <end position="380"/>
    </location>
</feature>
<dbReference type="Pfam" id="PF25198">
    <property type="entry name" value="Spore_GerAC_N"/>
    <property type="match status" value="1"/>
</dbReference>
<feature type="signal peptide" evidence="8">
    <location>
        <begin position="1"/>
        <end position="25"/>
    </location>
</feature>
<reference evidence="11 12" key="1">
    <citation type="submission" date="2021-04" db="EMBL/GenBank/DDBJ databases">
        <title>Paenibacillus sp. DLE-14 whole genome sequence.</title>
        <authorList>
            <person name="Ham Y.J."/>
        </authorList>
    </citation>
    <scope>NUCLEOTIDE SEQUENCE [LARGE SCALE GENOMIC DNA]</scope>
    <source>
        <strain evidence="11 12">DLE-14</strain>
    </source>
</reference>
<gene>
    <name evidence="11" type="ORF">I8J30_02055</name>
</gene>
<feature type="domain" description="Spore germination protein N-terminal" evidence="10">
    <location>
        <begin position="26"/>
        <end position="198"/>
    </location>
</feature>
<dbReference type="NCBIfam" id="TIGR02887">
    <property type="entry name" value="spore_ger_x_C"/>
    <property type="match status" value="1"/>
</dbReference>
<protein>
    <submittedName>
        <fullName evidence="11">Ger(X)C family spore germination protein</fullName>
    </submittedName>
</protein>
<evidence type="ECO:0000256" key="1">
    <source>
        <dbReference type="ARBA" id="ARBA00004635"/>
    </source>
</evidence>
<evidence type="ECO:0000256" key="2">
    <source>
        <dbReference type="ARBA" id="ARBA00007886"/>
    </source>
</evidence>
<organism evidence="11 12">
    <name type="scientific">Paenibacillus lignilyticus</name>
    <dbReference type="NCBI Taxonomy" id="1172615"/>
    <lineage>
        <taxon>Bacteria</taxon>
        <taxon>Bacillati</taxon>
        <taxon>Bacillota</taxon>
        <taxon>Bacilli</taxon>
        <taxon>Bacillales</taxon>
        <taxon>Paenibacillaceae</taxon>
        <taxon>Paenibacillus</taxon>
    </lineage>
</organism>
<evidence type="ECO:0000256" key="7">
    <source>
        <dbReference type="ARBA" id="ARBA00023288"/>
    </source>
</evidence>
<dbReference type="EMBL" id="JAGKSP010000001">
    <property type="protein sequence ID" value="MBP3961478.1"/>
    <property type="molecule type" value="Genomic_DNA"/>
</dbReference>
<keyword evidence="7" id="KW-0449">Lipoprotein</keyword>
<dbReference type="InterPro" id="IPR046953">
    <property type="entry name" value="Spore_GerAC-like_C"/>
</dbReference>
<evidence type="ECO:0000256" key="4">
    <source>
        <dbReference type="ARBA" id="ARBA00022729"/>
    </source>
</evidence>
<evidence type="ECO:0000313" key="11">
    <source>
        <dbReference type="EMBL" id="MBP3961478.1"/>
    </source>
</evidence>
<dbReference type="InterPro" id="IPR057336">
    <property type="entry name" value="GerAC_N"/>
</dbReference>
<dbReference type="PANTHER" id="PTHR35789">
    <property type="entry name" value="SPORE GERMINATION PROTEIN B3"/>
    <property type="match status" value="1"/>
</dbReference>
<name>A0ABS5C653_9BACL</name>
<keyword evidence="12" id="KW-1185">Reference proteome</keyword>
<comment type="caution">
    <text evidence="11">The sequence shown here is derived from an EMBL/GenBank/DDBJ whole genome shotgun (WGS) entry which is preliminary data.</text>
</comment>
<dbReference type="RefSeq" id="WP_210654928.1">
    <property type="nucleotide sequence ID" value="NZ_JAGKSP010000001.1"/>
</dbReference>
<evidence type="ECO:0000256" key="5">
    <source>
        <dbReference type="ARBA" id="ARBA00023136"/>
    </source>
</evidence>
<feature type="domain" description="Spore germination GerAC-like C-terminal" evidence="9">
    <location>
        <begin position="219"/>
        <end position="375"/>
    </location>
</feature>
<keyword evidence="5" id="KW-0472">Membrane</keyword>
<evidence type="ECO:0000256" key="8">
    <source>
        <dbReference type="SAM" id="SignalP"/>
    </source>
</evidence>
<dbReference type="Gene3D" id="3.30.300.210">
    <property type="entry name" value="Nutrient germinant receptor protein C, domain 3"/>
    <property type="match status" value="1"/>
</dbReference>
<evidence type="ECO:0000259" key="10">
    <source>
        <dbReference type="Pfam" id="PF25198"/>
    </source>
</evidence>
<sequence>MTRLSKALLLLLPTLLLTCMLSGCGDTTDLSAQAFVTAMGIDYQDGQFVVSVQTLDFSSIAKSESPKSTNPSVWVGIGRGKSVHTATNQIAIATQSTLNFEQVKVVIVREPAMAKMNEILDAVNRVRVTRYTSWIFGTRGEMMELLTSSAFFNLSQMYSLIYSPLTQAKQSSSVPPVTMQTFVADYNEKAVTALLPSVGVTKDTWHENTKPITVQELEGVFAFKGKRKPVYLPLKQSLGVRWASNRFKRAVYAVQNKGDGTDVVTIKHMKVKKKVRMNNGRPTFELQVKAKGELTEMGNSLTLSQLEVHIREMIRTEINQTYIAGVKQGADLFNLEETLYRYHLPQWKKTASAGGWHPHENDLKVSVSFKIVHAGVFEMK</sequence>
<keyword evidence="3" id="KW-0309">Germination</keyword>
<accession>A0ABS5C653</accession>
<dbReference type="PANTHER" id="PTHR35789:SF1">
    <property type="entry name" value="SPORE GERMINATION PROTEIN B3"/>
    <property type="match status" value="1"/>
</dbReference>
<evidence type="ECO:0000256" key="3">
    <source>
        <dbReference type="ARBA" id="ARBA00022544"/>
    </source>
</evidence>
<dbReference type="InterPro" id="IPR038501">
    <property type="entry name" value="Spore_GerAC_C_sf"/>
</dbReference>